<dbReference type="InterPro" id="IPR045439">
    <property type="entry name" value="EAD11"/>
</dbReference>
<accession>A0A1H8YWL5</accession>
<dbReference type="Pfam" id="PF19964">
    <property type="entry name" value="EAD11"/>
    <property type="match status" value="1"/>
</dbReference>
<proteinExistence type="predicted"/>
<dbReference type="InParanoid" id="A0A1H8YWL5"/>
<organism evidence="2 3">
    <name type="scientific">Neolewinella agarilytica</name>
    <dbReference type="NCBI Taxonomy" id="478744"/>
    <lineage>
        <taxon>Bacteria</taxon>
        <taxon>Pseudomonadati</taxon>
        <taxon>Bacteroidota</taxon>
        <taxon>Saprospiria</taxon>
        <taxon>Saprospirales</taxon>
        <taxon>Lewinellaceae</taxon>
        <taxon>Neolewinella</taxon>
    </lineage>
</organism>
<dbReference type="STRING" id="478744.SAMN05444359_10155"/>
<feature type="domain" description="Effector-associated" evidence="1">
    <location>
        <begin position="5"/>
        <end position="82"/>
    </location>
</feature>
<keyword evidence="3" id="KW-1185">Reference proteome</keyword>
<gene>
    <name evidence="2" type="ORF">SAMN05444359_10155</name>
</gene>
<name>A0A1H8YWL5_9BACT</name>
<dbReference type="EMBL" id="FOFB01000001">
    <property type="protein sequence ID" value="SEP56600.1"/>
    <property type="molecule type" value="Genomic_DNA"/>
</dbReference>
<evidence type="ECO:0000313" key="2">
    <source>
        <dbReference type="EMBL" id="SEP56600.1"/>
    </source>
</evidence>
<dbReference type="RefSeq" id="WP_090164806.1">
    <property type="nucleotide sequence ID" value="NZ_FOFB01000001.1"/>
</dbReference>
<reference evidence="3" key="1">
    <citation type="submission" date="2016-10" db="EMBL/GenBank/DDBJ databases">
        <authorList>
            <person name="Varghese N."/>
            <person name="Submissions S."/>
        </authorList>
    </citation>
    <scope>NUCLEOTIDE SEQUENCE [LARGE SCALE GENOMIC DNA]</scope>
    <source>
        <strain evidence="3">DSM 24740</strain>
    </source>
</reference>
<dbReference type="AlphaFoldDB" id="A0A1H8YWL5"/>
<dbReference type="OrthoDB" id="1492868at2"/>
<evidence type="ECO:0000313" key="3">
    <source>
        <dbReference type="Proteomes" id="UP000199021"/>
    </source>
</evidence>
<dbReference type="Proteomes" id="UP000199021">
    <property type="component" value="Unassembled WGS sequence"/>
</dbReference>
<protein>
    <recommendedName>
        <fullName evidence="1">Effector-associated domain-containing protein</fullName>
    </recommendedName>
</protein>
<evidence type="ECO:0000259" key="1">
    <source>
        <dbReference type="Pfam" id="PF19964"/>
    </source>
</evidence>
<sequence length="230" mass="25987">MTKDEKSHFLSLIEADDYRAVIDELTAFLPEGHPDRKRIVQLGKRERELSDRIEMGTLSKEDIGRVQNRIKGGLRDSVHEIERRPAIVEEEAPKEEKEVFKLDLSPEPEKKEEEITKGFFGEVEYTGSPSMKDQTIILHKSYGAAYHTCREAIRQAGMQMESGDRDGGRLKASIPGTGTGSFGEKILIWVTPMEGGKTKVYVVVDSQLPTQVFDFGRNKLKLGILCSYIR</sequence>